<dbReference type="HOGENOM" id="CLU_1958197_0_0_10"/>
<dbReference type="KEGG" id="sli:Slin_7013"/>
<evidence type="ECO:0000313" key="2">
    <source>
        <dbReference type="Proteomes" id="UP000002028"/>
    </source>
</evidence>
<dbReference type="EMBL" id="CP001772">
    <property type="protein sequence ID" value="ADB42956.1"/>
    <property type="molecule type" value="Genomic_DNA"/>
</dbReference>
<dbReference type="Proteomes" id="UP000002028">
    <property type="component" value="Plasmid pSLIN03"/>
</dbReference>
<organism evidence="1 2">
    <name type="scientific">Spirosoma linguale (strain ATCC 33905 / DSM 74 / LMG 10896 / Claus 1)</name>
    <dbReference type="NCBI Taxonomy" id="504472"/>
    <lineage>
        <taxon>Bacteria</taxon>
        <taxon>Pseudomonadati</taxon>
        <taxon>Bacteroidota</taxon>
        <taxon>Cytophagia</taxon>
        <taxon>Cytophagales</taxon>
        <taxon>Cytophagaceae</taxon>
        <taxon>Spirosoma</taxon>
    </lineage>
</organism>
<protein>
    <submittedName>
        <fullName evidence="1">Uncharacterized protein</fullName>
    </submittedName>
</protein>
<accession>D2QVX4</accession>
<geneLocation type="plasmid" evidence="1 2">
    <name>pSLIN03</name>
</geneLocation>
<proteinExistence type="predicted"/>
<evidence type="ECO:0000313" key="1">
    <source>
        <dbReference type="EMBL" id="ADB42956.1"/>
    </source>
</evidence>
<gene>
    <name evidence="1" type="ordered locus">Slin_7013</name>
</gene>
<keyword evidence="2" id="KW-1185">Reference proteome</keyword>
<dbReference type="AlphaFoldDB" id="D2QVX4"/>
<reference evidence="1 2" key="1">
    <citation type="journal article" date="2010" name="Stand. Genomic Sci.">
        <title>Complete genome sequence of Spirosoma linguale type strain (1).</title>
        <authorList>
            <person name="Lail K."/>
            <person name="Sikorski J."/>
            <person name="Saunders E."/>
            <person name="Lapidus A."/>
            <person name="Glavina Del Rio T."/>
            <person name="Copeland A."/>
            <person name="Tice H."/>
            <person name="Cheng J.-F."/>
            <person name="Lucas S."/>
            <person name="Nolan M."/>
            <person name="Bruce D."/>
            <person name="Goodwin L."/>
            <person name="Pitluck S."/>
            <person name="Ivanova N."/>
            <person name="Mavromatis K."/>
            <person name="Ovchinnikova G."/>
            <person name="Pati A."/>
            <person name="Chen A."/>
            <person name="Palaniappan K."/>
            <person name="Land M."/>
            <person name="Hauser L."/>
            <person name="Chang Y.-J."/>
            <person name="Jeffries C.D."/>
            <person name="Chain P."/>
            <person name="Brettin T."/>
            <person name="Detter J.C."/>
            <person name="Schuetze A."/>
            <person name="Rohde M."/>
            <person name="Tindall B.J."/>
            <person name="Goeker M."/>
            <person name="Bristow J."/>
            <person name="Eisen J.A."/>
            <person name="Markowitz V."/>
            <person name="Hugenholtz P."/>
            <person name="Kyrpides N.C."/>
            <person name="Klenk H.-P."/>
            <person name="Chen F."/>
        </authorList>
    </citation>
    <scope>NUCLEOTIDE SEQUENCE [LARGE SCALE GENOMIC DNA]</scope>
    <source>
        <strain evidence="2">ATCC 33905 / DSM 74 / LMG 10896 / Claus 1</strain>
    </source>
</reference>
<name>D2QVX4_SPILD</name>
<sequence length="128" mass="14515">MFLATSCGAGWSDYTEEIEEGYTWVNEGDPVNVIISDVKGVNSLAYLRKYCNNGAYICAWQADSAQIHRSGLKSGGMKENSYVYDSSDRFYIIDVKGKHQYGPYQKDAFFTKVKSLNIHVSWKPISYQ</sequence>
<keyword evidence="1" id="KW-0614">Plasmid</keyword>